<dbReference type="EMBL" id="BK015835">
    <property type="protein sequence ID" value="DAE27310.1"/>
    <property type="molecule type" value="Genomic_DNA"/>
</dbReference>
<accession>A0A8S5R7D1</accession>
<name>A0A8S5R7D1_9VIRU</name>
<organism evidence="1">
    <name type="scientific">virus sp. ct8MV80</name>
    <dbReference type="NCBI Taxonomy" id="2826793"/>
    <lineage>
        <taxon>Viruses</taxon>
    </lineage>
</organism>
<proteinExistence type="predicted"/>
<protein>
    <submittedName>
        <fullName evidence="1">Uncharacterized protein</fullName>
    </submittedName>
</protein>
<reference evidence="1" key="1">
    <citation type="journal article" date="2021" name="Proc. Natl. Acad. Sci. U.S.A.">
        <title>A Catalog of Tens of Thousands of Viruses from Human Metagenomes Reveals Hidden Associations with Chronic Diseases.</title>
        <authorList>
            <person name="Tisza M.J."/>
            <person name="Buck C.B."/>
        </authorList>
    </citation>
    <scope>NUCLEOTIDE SEQUENCE</scope>
    <source>
        <strain evidence="1">Ct8MV80</strain>
    </source>
</reference>
<sequence>MISSNIKSGISIFGVSGSLSSADFVGLWVVQIGSRTINLSITNPFGKNFNPRLIFALHIECQKRRQNNSL</sequence>
<evidence type="ECO:0000313" key="1">
    <source>
        <dbReference type="EMBL" id="DAE27310.1"/>
    </source>
</evidence>